<dbReference type="AlphaFoldDB" id="A0A7I8IWP3"/>
<dbReference type="Proteomes" id="UP001189122">
    <property type="component" value="Unassembled WGS sequence"/>
</dbReference>
<name>A0A7I8IWP3_SPIIN</name>
<proteinExistence type="predicted"/>
<dbReference type="EMBL" id="CACRZD030000006">
    <property type="protein sequence ID" value="CAA6662191.1"/>
    <property type="molecule type" value="Genomic_DNA"/>
</dbReference>
<feature type="region of interest" description="Disordered" evidence="1">
    <location>
        <begin position="73"/>
        <end position="96"/>
    </location>
</feature>
<evidence type="ECO:0000313" key="3">
    <source>
        <dbReference type="Proteomes" id="UP001189122"/>
    </source>
</evidence>
<organism evidence="2">
    <name type="scientific">Spirodela intermedia</name>
    <name type="common">Intermediate duckweed</name>
    <dbReference type="NCBI Taxonomy" id="51605"/>
    <lineage>
        <taxon>Eukaryota</taxon>
        <taxon>Viridiplantae</taxon>
        <taxon>Streptophyta</taxon>
        <taxon>Embryophyta</taxon>
        <taxon>Tracheophyta</taxon>
        <taxon>Spermatophyta</taxon>
        <taxon>Magnoliopsida</taxon>
        <taxon>Liliopsida</taxon>
        <taxon>Araceae</taxon>
        <taxon>Lemnoideae</taxon>
        <taxon>Spirodela</taxon>
    </lineage>
</organism>
<dbReference type="EMBL" id="LR743593">
    <property type="protein sequence ID" value="CAA2622546.1"/>
    <property type="molecule type" value="Genomic_DNA"/>
</dbReference>
<keyword evidence="3" id="KW-1185">Reference proteome</keyword>
<accession>A0A7I8IWP3</accession>
<evidence type="ECO:0000256" key="1">
    <source>
        <dbReference type="SAM" id="MobiDB-lite"/>
    </source>
</evidence>
<sequence>MERWKIQGKQWGSTFFIKHGEPNKVTTLVVYVDDIIITGDDTEEFKCLGIFLSQHKYILDLLQETGKLECKPADTPIDPDLSSGESKDSDQVDKSSYQHLQSTSGYCTFVCGNLVTWRSTKQQVVAQSSAEAKFRDWPKGYVKAYGFEVCWTD</sequence>
<gene>
    <name evidence="2" type="ORF">SI7747_06008584</name>
</gene>
<evidence type="ECO:0000313" key="2">
    <source>
        <dbReference type="EMBL" id="CAA2622546.1"/>
    </source>
</evidence>
<protein>
    <submittedName>
        <fullName evidence="2">Uncharacterized protein</fullName>
    </submittedName>
</protein>
<reference evidence="2 3" key="1">
    <citation type="submission" date="2019-12" db="EMBL/GenBank/DDBJ databases">
        <authorList>
            <person name="Scholz U."/>
            <person name="Mascher M."/>
            <person name="Fiebig A."/>
        </authorList>
    </citation>
    <scope>NUCLEOTIDE SEQUENCE</scope>
</reference>